<gene>
    <name evidence="2" type="ORF">EDC63_1075</name>
</gene>
<dbReference type="GO" id="GO:0004519">
    <property type="term" value="F:endonuclease activity"/>
    <property type="evidence" value="ECO:0007669"/>
    <property type="project" value="UniProtKB-KW"/>
</dbReference>
<sequence>MATTKGSHAQAFESSLEQDFLLLLEFDRGVSRFASQPITIRWKNEGRQRRYTPDVLVEYTATMLNHYPHLKPTLFEVKPESILKQDWSTLKPKFKAAIHWCREYECRFRIVTERYIRTPYLGNIKFLMQYGNERFRFADRPTQGNAQGAIRSVLFDLGRTTPQQLLETITSDKNRHAELLPYIWHLVRCNAIGVDLKQPLTMQSPIWSLETGTQLAMMMGGEHRKRILQILEANHIQVER</sequence>
<evidence type="ECO:0000313" key="3">
    <source>
        <dbReference type="Proteomes" id="UP000295367"/>
    </source>
</evidence>
<organism evidence="2 3">
    <name type="scientific">Sulfurirhabdus autotrophica</name>
    <dbReference type="NCBI Taxonomy" id="1706046"/>
    <lineage>
        <taxon>Bacteria</taxon>
        <taxon>Pseudomonadati</taxon>
        <taxon>Pseudomonadota</taxon>
        <taxon>Betaproteobacteria</taxon>
        <taxon>Nitrosomonadales</taxon>
        <taxon>Sulfuricellaceae</taxon>
        <taxon>Sulfurirhabdus</taxon>
    </lineage>
</organism>
<keyword evidence="2" id="KW-0540">Nuclease</keyword>
<dbReference type="InterPro" id="IPR014833">
    <property type="entry name" value="TnsA_N"/>
</dbReference>
<accession>A0A4R3Y649</accession>
<dbReference type="AlphaFoldDB" id="A0A4R3Y649"/>
<reference evidence="2 3" key="1">
    <citation type="submission" date="2019-03" db="EMBL/GenBank/DDBJ databases">
        <title>Genomic Encyclopedia of Type Strains, Phase IV (KMG-IV): sequencing the most valuable type-strain genomes for metagenomic binning, comparative biology and taxonomic classification.</title>
        <authorList>
            <person name="Goeker M."/>
        </authorList>
    </citation>
    <scope>NUCLEOTIDE SEQUENCE [LARGE SCALE GENOMIC DNA]</scope>
    <source>
        <strain evidence="2 3">DSM 100309</strain>
    </source>
</reference>
<dbReference type="EMBL" id="SMCO01000007">
    <property type="protein sequence ID" value="TCV86318.1"/>
    <property type="molecule type" value="Genomic_DNA"/>
</dbReference>
<dbReference type="Proteomes" id="UP000295367">
    <property type="component" value="Unassembled WGS sequence"/>
</dbReference>
<dbReference type="Pfam" id="PF08722">
    <property type="entry name" value="Tn7_TnsA-like_N"/>
    <property type="match status" value="1"/>
</dbReference>
<feature type="domain" description="TnsA endonuclease N-terminal" evidence="1">
    <location>
        <begin position="29"/>
        <end position="113"/>
    </location>
</feature>
<evidence type="ECO:0000313" key="2">
    <source>
        <dbReference type="EMBL" id="TCV86318.1"/>
    </source>
</evidence>
<comment type="caution">
    <text evidence="2">The sequence shown here is derived from an EMBL/GenBank/DDBJ whole genome shotgun (WGS) entry which is preliminary data.</text>
</comment>
<proteinExistence type="predicted"/>
<keyword evidence="3" id="KW-1185">Reference proteome</keyword>
<protein>
    <submittedName>
        <fullName evidence="2">TnsA endonuclease-like protein</fullName>
    </submittedName>
</protein>
<evidence type="ECO:0000259" key="1">
    <source>
        <dbReference type="Pfam" id="PF08722"/>
    </source>
</evidence>
<keyword evidence="2" id="KW-0378">Hydrolase</keyword>
<name>A0A4R3Y649_9PROT</name>
<keyword evidence="2" id="KW-0255">Endonuclease</keyword>